<organism evidence="7 8">
    <name type="scientific">Pinibacter aurantiacus</name>
    <dbReference type="NCBI Taxonomy" id="2851599"/>
    <lineage>
        <taxon>Bacteria</taxon>
        <taxon>Pseudomonadati</taxon>
        <taxon>Bacteroidota</taxon>
        <taxon>Chitinophagia</taxon>
        <taxon>Chitinophagales</taxon>
        <taxon>Chitinophagaceae</taxon>
        <taxon>Pinibacter</taxon>
    </lineage>
</organism>
<feature type="domain" description="SusD-like N-terminal" evidence="6">
    <location>
        <begin position="23"/>
        <end position="226"/>
    </location>
</feature>
<accession>A0A9E2SD07</accession>
<proteinExistence type="predicted"/>
<dbReference type="PROSITE" id="PS51257">
    <property type="entry name" value="PROKAR_LIPOPROTEIN"/>
    <property type="match status" value="1"/>
</dbReference>
<dbReference type="Pfam" id="PF07980">
    <property type="entry name" value="SusD_RagB"/>
    <property type="match status" value="1"/>
</dbReference>
<evidence type="ECO:0000313" key="8">
    <source>
        <dbReference type="Proteomes" id="UP000812270"/>
    </source>
</evidence>
<evidence type="ECO:0000256" key="3">
    <source>
        <dbReference type="ARBA" id="ARBA00023136"/>
    </source>
</evidence>
<feature type="domain" description="RagB/SusD" evidence="5">
    <location>
        <begin position="320"/>
        <end position="638"/>
    </location>
</feature>
<comment type="subcellular location">
    <subcellularLocation>
        <location evidence="1">Cell outer membrane</location>
    </subcellularLocation>
</comment>
<evidence type="ECO:0000256" key="2">
    <source>
        <dbReference type="ARBA" id="ARBA00022729"/>
    </source>
</evidence>
<dbReference type="EMBL" id="JAHSPG010000011">
    <property type="protein sequence ID" value="MBV4358220.1"/>
    <property type="molecule type" value="Genomic_DNA"/>
</dbReference>
<keyword evidence="4" id="KW-0998">Cell outer membrane</keyword>
<keyword evidence="8" id="KW-1185">Reference proteome</keyword>
<gene>
    <name evidence="7" type="ORF">KTO63_13730</name>
</gene>
<comment type="caution">
    <text evidence="7">The sequence shown here is derived from an EMBL/GenBank/DDBJ whole genome shotgun (WGS) entry which is preliminary data.</text>
</comment>
<keyword evidence="3" id="KW-0472">Membrane</keyword>
<dbReference type="InterPro" id="IPR012944">
    <property type="entry name" value="SusD_RagB_dom"/>
</dbReference>
<evidence type="ECO:0000259" key="6">
    <source>
        <dbReference type="Pfam" id="PF14322"/>
    </source>
</evidence>
<evidence type="ECO:0000256" key="4">
    <source>
        <dbReference type="ARBA" id="ARBA00023237"/>
    </source>
</evidence>
<keyword evidence="2" id="KW-0732">Signal</keyword>
<evidence type="ECO:0000256" key="1">
    <source>
        <dbReference type="ARBA" id="ARBA00004442"/>
    </source>
</evidence>
<dbReference type="GO" id="GO:0009279">
    <property type="term" value="C:cell outer membrane"/>
    <property type="evidence" value="ECO:0007669"/>
    <property type="project" value="UniProtKB-SubCell"/>
</dbReference>
<evidence type="ECO:0000259" key="5">
    <source>
        <dbReference type="Pfam" id="PF07980"/>
    </source>
</evidence>
<dbReference type="AlphaFoldDB" id="A0A9E2SD07"/>
<evidence type="ECO:0000313" key="7">
    <source>
        <dbReference type="EMBL" id="MBV4358220.1"/>
    </source>
</evidence>
<dbReference type="RefSeq" id="WP_217791900.1">
    <property type="nucleotide sequence ID" value="NZ_JAHSPG010000011.1"/>
</dbReference>
<protein>
    <submittedName>
        <fullName evidence="7">RagB/SusD family nutrient uptake outer membrane protein</fullName>
    </submittedName>
</protein>
<dbReference type="InterPro" id="IPR033985">
    <property type="entry name" value="SusD-like_N"/>
</dbReference>
<dbReference type="Pfam" id="PF14322">
    <property type="entry name" value="SusD-like_3"/>
    <property type="match status" value="1"/>
</dbReference>
<reference evidence="7" key="1">
    <citation type="submission" date="2021-06" db="EMBL/GenBank/DDBJ databases">
        <authorList>
            <person name="Huq M.A."/>
        </authorList>
    </citation>
    <scope>NUCLEOTIDE SEQUENCE</scope>
    <source>
        <strain evidence="7">MAH-26</strain>
    </source>
</reference>
<sequence length="638" mass="70823">MKSKIFFAFAFFVTLITGCNKNLDVAPPNILNESDVFGTTNGITAYMAKMYADLPMEDFRYAPANSFNSTDWNQSHYASAMTGEALSRGQGSNTETFDYFGGAYTLIRRANLFIQTIPKYASLYNAADVKSWIGEAQFIRGVTYFALVKRLGGVPLVDKVLTKEGATIDDLIAEKESFKIPRSSEDSTYMFVANDLDSAYANMAATNTLGRATKYAAAAFKSRAMLFAASIAKYNTISLMDGTKRLCGIDPGRAAYYYKASIEAANLLNGQFSLYKNSWSATDKNAQYQNFVNLFFDAGSKENIFVRQFKYPSLAHSYDWQNVPRQLWGGTGSSQTCPTLDFVEMFDGLPLDANGRLKTTTGDGQTGTYNLYTNPMDLFANAEPRLRATVVLPGDMIKGQPFDARRGYYYGAAGGPAAPFTRPANATALSVKPLDTVAGLSPRTYVGGTSGYFSDYTNPGSLTGFSIRKYIVADKATADVTGGKSDQTWIEMRYAEVLLNRAEAAFELSSLGEGSYLAQALTDINAIQDRAGASKTASGDLTRDIIRKERRKELAFENKTWWDLIRWRIGDSNTEQPSTGRVYRILNPFFSTLDQKYFFETKSDEKNTIYKFNSQWYYKKIPQASIDKSPNLKQNPGY</sequence>
<name>A0A9E2SD07_9BACT</name>
<dbReference type="Proteomes" id="UP000812270">
    <property type="component" value="Unassembled WGS sequence"/>
</dbReference>